<dbReference type="CDD" id="cd00167">
    <property type="entry name" value="SANT"/>
    <property type="match status" value="2"/>
</dbReference>
<evidence type="ECO:0000256" key="3">
    <source>
        <dbReference type="ARBA" id="ARBA00023015"/>
    </source>
</evidence>
<evidence type="ECO:0008006" key="13">
    <source>
        <dbReference type="Google" id="ProtNLM"/>
    </source>
</evidence>
<feature type="domain" description="HTH myb-type" evidence="10">
    <location>
        <begin position="18"/>
        <end position="70"/>
    </location>
</feature>
<dbReference type="InterPro" id="IPR009057">
    <property type="entry name" value="Homeodomain-like_sf"/>
</dbReference>
<feature type="region of interest" description="Disordered" evidence="8">
    <location>
        <begin position="127"/>
        <end position="149"/>
    </location>
</feature>
<comment type="caution">
    <text evidence="11">The sequence shown here is derived from an EMBL/GenBank/DDBJ whole genome shotgun (WGS) entry which is preliminary data.</text>
</comment>
<feature type="domain" description="Myb-like" evidence="9">
    <location>
        <begin position="71"/>
        <end position="121"/>
    </location>
</feature>
<keyword evidence="3" id="KW-0805">Transcription regulation</keyword>
<keyword evidence="6" id="KW-0804">Transcription</keyword>
<evidence type="ECO:0000256" key="4">
    <source>
        <dbReference type="ARBA" id="ARBA00023125"/>
    </source>
</evidence>
<dbReference type="OrthoDB" id="2143914at2759"/>
<evidence type="ECO:0000313" key="12">
    <source>
        <dbReference type="Proteomes" id="UP000091857"/>
    </source>
</evidence>
<feature type="compositionally biased region" description="Low complexity" evidence="8">
    <location>
        <begin position="128"/>
        <end position="141"/>
    </location>
</feature>
<comment type="subcellular location">
    <subcellularLocation>
        <location evidence="1">Nucleus</location>
    </subcellularLocation>
</comment>
<evidence type="ECO:0000313" key="11">
    <source>
        <dbReference type="EMBL" id="OAY40028.1"/>
    </source>
</evidence>
<dbReference type="SUPFAM" id="SSF46689">
    <property type="entry name" value="Homeodomain-like"/>
    <property type="match status" value="1"/>
</dbReference>
<dbReference type="InterPro" id="IPR017930">
    <property type="entry name" value="Myb_dom"/>
</dbReference>
<dbReference type="Gene3D" id="1.10.10.60">
    <property type="entry name" value="Homeodomain-like"/>
    <property type="match status" value="2"/>
</dbReference>
<protein>
    <recommendedName>
        <fullName evidence="13">MYB family protein</fullName>
    </recommendedName>
</protein>
<dbReference type="InterPro" id="IPR051953">
    <property type="entry name" value="Plant_SW-associated_TFs"/>
</dbReference>
<dbReference type="GO" id="GO:0045893">
    <property type="term" value="P:positive regulation of DNA-templated transcription"/>
    <property type="evidence" value="ECO:0007669"/>
    <property type="project" value="UniProtKB-ARBA"/>
</dbReference>
<feature type="domain" description="Myb-like" evidence="9">
    <location>
        <begin position="18"/>
        <end position="70"/>
    </location>
</feature>
<evidence type="ECO:0000256" key="5">
    <source>
        <dbReference type="ARBA" id="ARBA00023159"/>
    </source>
</evidence>
<keyword evidence="12" id="KW-1185">Reference proteome</keyword>
<feature type="domain" description="HTH myb-type" evidence="10">
    <location>
        <begin position="71"/>
        <end position="125"/>
    </location>
</feature>
<dbReference type="GO" id="GO:0006355">
    <property type="term" value="P:regulation of DNA-templated transcription"/>
    <property type="evidence" value="ECO:0000318"/>
    <property type="project" value="GO_Central"/>
</dbReference>
<dbReference type="PANTHER" id="PTHR47997">
    <property type="entry name" value="MYB DOMAIN PROTEIN 55"/>
    <property type="match status" value="1"/>
</dbReference>
<dbReference type="PROSITE" id="PS50090">
    <property type="entry name" value="MYB_LIKE"/>
    <property type="match status" value="2"/>
</dbReference>
<dbReference type="AlphaFoldDB" id="A0A2C9V7J3"/>
<dbReference type="SMART" id="SM00717">
    <property type="entry name" value="SANT"/>
    <property type="match status" value="2"/>
</dbReference>
<dbReference type="InterPro" id="IPR001005">
    <property type="entry name" value="SANT/Myb"/>
</dbReference>
<evidence type="ECO:0000259" key="9">
    <source>
        <dbReference type="PROSITE" id="PS50090"/>
    </source>
</evidence>
<evidence type="ECO:0000256" key="8">
    <source>
        <dbReference type="SAM" id="MobiDB-lite"/>
    </source>
</evidence>
<evidence type="ECO:0000256" key="7">
    <source>
        <dbReference type="ARBA" id="ARBA00023242"/>
    </source>
</evidence>
<evidence type="ECO:0000256" key="6">
    <source>
        <dbReference type="ARBA" id="ARBA00023163"/>
    </source>
</evidence>
<dbReference type="Gramene" id="Manes.10G143200.1.v8.1">
    <property type="protein sequence ID" value="Manes.10G143200.1.v8.1.CDS"/>
    <property type="gene ID" value="Manes.10G143200.v8.1"/>
</dbReference>
<keyword evidence="2" id="KW-0677">Repeat</keyword>
<dbReference type="STRING" id="3983.A0A2C9V7J3"/>
<dbReference type="FunFam" id="1.10.10.60:FF:000077">
    <property type="entry name" value="MYB transcription factor"/>
    <property type="match status" value="1"/>
</dbReference>
<organism evidence="11 12">
    <name type="scientific">Manihot esculenta</name>
    <name type="common">Cassava</name>
    <name type="synonym">Jatropha manihot</name>
    <dbReference type="NCBI Taxonomy" id="3983"/>
    <lineage>
        <taxon>Eukaryota</taxon>
        <taxon>Viridiplantae</taxon>
        <taxon>Streptophyta</taxon>
        <taxon>Embryophyta</taxon>
        <taxon>Tracheophyta</taxon>
        <taxon>Spermatophyta</taxon>
        <taxon>Magnoliopsida</taxon>
        <taxon>eudicotyledons</taxon>
        <taxon>Gunneridae</taxon>
        <taxon>Pentapetalae</taxon>
        <taxon>rosids</taxon>
        <taxon>fabids</taxon>
        <taxon>Malpighiales</taxon>
        <taxon>Euphorbiaceae</taxon>
        <taxon>Crotonoideae</taxon>
        <taxon>Manihoteae</taxon>
        <taxon>Manihot</taxon>
    </lineage>
</organism>
<keyword evidence="5" id="KW-0010">Activator</keyword>
<dbReference type="PROSITE" id="PS51294">
    <property type="entry name" value="HTH_MYB"/>
    <property type="match status" value="2"/>
</dbReference>
<gene>
    <name evidence="11" type="ORF">MANES_10G143200v8</name>
</gene>
<proteinExistence type="predicted"/>
<dbReference type="FunFam" id="1.10.10.60:FF:000140">
    <property type="entry name" value="Myb transcription factor"/>
    <property type="match status" value="1"/>
</dbReference>
<dbReference type="SMR" id="A0A2C9V7J3"/>
<reference evidence="12" key="1">
    <citation type="journal article" date="2016" name="Nat. Biotechnol.">
        <title>Sequencing wild and cultivated cassava and related species reveals extensive interspecific hybridization and genetic diversity.</title>
        <authorList>
            <person name="Bredeson J.V."/>
            <person name="Lyons J.B."/>
            <person name="Prochnik S.E."/>
            <person name="Wu G.A."/>
            <person name="Ha C.M."/>
            <person name="Edsinger-Gonzales E."/>
            <person name="Grimwood J."/>
            <person name="Schmutz J."/>
            <person name="Rabbi I.Y."/>
            <person name="Egesi C."/>
            <person name="Nauluvula P."/>
            <person name="Lebot V."/>
            <person name="Ndunguru J."/>
            <person name="Mkamilo G."/>
            <person name="Bart R.S."/>
            <person name="Setter T.L."/>
            <person name="Gleadow R.M."/>
            <person name="Kulakow P."/>
            <person name="Ferguson M.E."/>
            <person name="Rounsley S."/>
            <person name="Rokhsar D.S."/>
        </authorList>
    </citation>
    <scope>NUCLEOTIDE SEQUENCE [LARGE SCALE GENOMIC DNA]</scope>
    <source>
        <strain evidence="12">cv. AM560-2</strain>
    </source>
</reference>
<dbReference type="Proteomes" id="UP000091857">
    <property type="component" value="Chromosome 10"/>
</dbReference>
<dbReference type="PANTHER" id="PTHR47997:SF45">
    <property type="entry name" value="TRANSCRIPTION FACTOR MYB83"/>
    <property type="match status" value="1"/>
</dbReference>
<keyword evidence="4" id="KW-0238">DNA-binding</keyword>
<evidence type="ECO:0000256" key="2">
    <source>
        <dbReference type="ARBA" id="ARBA00022737"/>
    </source>
</evidence>
<sequence>MRKPDLMGKDKGVMNNNKAKLRKGLWSPEEDEKLIKYMLTNGQGCWSDIARNAGLQRCGKSCRLRWINYLRPDLKRGAFSSQEEELIISLHSILGNRWSQIAARLPGRTDNEIKNFWNSTLKKRLKINNNNPSTSSPNNDSDSSEPRDHVIGNIMPMHKDDLDLITMCMDSSSSSSASIQPMVGAGGGNQFDPFFILNNNQLDFTGAAALFDMSTCLNQVGMGDGFYGDCGILESHHNEIGIERDLCVPPLEICSRSIDEEEEKKTNNNAVTNHSIINNNNIINNHLNNNNSCFNNTDHHLHHQNFKVEDMFGFENHWQGDNLRMGEWDLEGLMDNISSFPFLDFQVQ</sequence>
<name>A0A2C9V7J3_MANES</name>
<accession>A0A2C9V7J3</accession>
<keyword evidence="7" id="KW-0539">Nucleus</keyword>
<evidence type="ECO:0000256" key="1">
    <source>
        <dbReference type="ARBA" id="ARBA00004123"/>
    </source>
</evidence>
<dbReference type="OMA" id="WDFEGLM"/>
<dbReference type="Pfam" id="PF00249">
    <property type="entry name" value="Myb_DNA-binding"/>
    <property type="match status" value="2"/>
</dbReference>
<dbReference type="GO" id="GO:0000976">
    <property type="term" value="F:transcription cis-regulatory region binding"/>
    <property type="evidence" value="ECO:0000318"/>
    <property type="project" value="GO_Central"/>
</dbReference>
<dbReference type="GO" id="GO:0005634">
    <property type="term" value="C:nucleus"/>
    <property type="evidence" value="ECO:0000318"/>
    <property type="project" value="GO_Central"/>
</dbReference>
<dbReference type="EMBL" id="CM004396">
    <property type="protein sequence ID" value="OAY40028.1"/>
    <property type="molecule type" value="Genomic_DNA"/>
</dbReference>
<evidence type="ECO:0000259" key="10">
    <source>
        <dbReference type="PROSITE" id="PS51294"/>
    </source>
</evidence>